<comment type="caution">
    <text evidence="1">The sequence shown here is derived from an EMBL/GenBank/DDBJ whole genome shotgun (WGS) entry which is preliminary data.</text>
</comment>
<dbReference type="Gene3D" id="2.60.120.620">
    <property type="entry name" value="q2cbj1_9rhob like domain"/>
    <property type="match status" value="1"/>
</dbReference>
<protein>
    <recommendedName>
        <fullName evidence="3">Phytanoyl-CoA dioxygenase</fullName>
    </recommendedName>
</protein>
<proteinExistence type="predicted"/>
<evidence type="ECO:0008006" key="3">
    <source>
        <dbReference type="Google" id="ProtNLM"/>
    </source>
</evidence>
<dbReference type="EMBL" id="JAWRVE010000111">
    <property type="protein sequence ID" value="KAL1857621.1"/>
    <property type="molecule type" value="Genomic_DNA"/>
</dbReference>
<sequence>MAGVAPGKTFTPGLDFSGQSYSNPAKKVEADVSRANEIIEEKLPLLGALKALLQISFGDKPPFFIDARSGIASILASTNDEPDTKLNVKPEYIAQFYDGKLEPRYGLFKDAFFNEASMPSGSIPVAIKFADLLTPNPPVPPKHAEAFPRLPQPTEDIEQVKRDIKEFGYGLVKNVLTPEQCAIMKKAVQEQATGEREAGIAQMDGGPQGPNQRLWTLVNKGEDFLDLLNHPIIDEMIPWFLGEHAIITTYTANIARPGNVPMQLHTDQVAVQPPIRDMAFGMNIMFYLQDIAPPDIFTVEGTAAAAAPAGSALVFESRLWHATGPNREAAGERPVILLFFMRSFIRQQENNFLSLRKDVWPKLSDRVKRMLGFYTTGALGGVDGEVREGVFVKWKEGVGEIRAPYKG</sequence>
<dbReference type="SUPFAM" id="SSF51197">
    <property type="entry name" value="Clavaminate synthase-like"/>
    <property type="match status" value="1"/>
</dbReference>
<reference evidence="1 2" key="1">
    <citation type="journal article" date="2024" name="IMA Fungus">
        <title>IMA Genome - F19 : A genome assembly and annotation guide to empower mycologists, including annotated draft genome sequences of Ceratocystis pirilliformis, Diaporthe australafricana, Fusarium ophioides, Paecilomyces lecythidis, and Sporothrix stenoceras.</title>
        <authorList>
            <person name="Aylward J."/>
            <person name="Wilson A.M."/>
            <person name="Visagie C.M."/>
            <person name="Spraker J."/>
            <person name="Barnes I."/>
            <person name="Buitendag C."/>
            <person name="Ceriani C."/>
            <person name="Del Mar Angel L."/>
            <person name="du Plessis D."/>
            <person name="Fuchs T."/>
            <person name="Gasser K."/>
            <person name="Kramer D."/>
            <person name="Li W."/>
            <person name="Munsamy K."/>
            <person name="Piso A."/>
            <person name="Price J.L."/>
            <person name="Sonnekus B."/>
            <person name="Thomas C."/>
            <person name="van der Nest A."/>
            <person name="van Dijk A."/>
            <person name="van Heerden A."/>
            <person name="van Vuuren N."/>
            <person name="Yilmaz N."/>
            <person name="Duong T.A."/>
            <person name="van der Merwe N.A."/>
            <person name="Wingfield M.J."/>
            <person name="Wingfield B.D."/>
        </authorList>
    </citation>
    <scope>NUCLEOTIDE SEQUENCE [LARGE SCALE GENOMIC DNA]</scope>
    <source>
        <strain evidence="1 2">CMW 18300</strain>
    </source>
</reference>
<gene>
    <name evidence="1" type="ORF">Daus18300_010261</name>
</gene>
<organism evidence="1 2">
    <name type="scientific">Diaporthe australafricana</name>
    <dbReference type="NCBI Taxonomy" id="127596"/>
    <lineage>
        <taxon>Eukaryota</taxon>
        <taxon>Fungi</taxon>
        <taxon>Dikarya</taxon>
        <taxon>Ascomycota</taxon>
        <taxon>Pezizomycotina</taxon>
        <taxon>Sordariomycetes</taxon>
        <taxon>Sordariomycetidae</taxon>
        <taxon>Diaporthales</taxon>
        <taxon>Diaporthaceae</taxon>
        <taxon>Diaporthe</taxon>
    </lineage>
</organism>
<name>A0ABR3WAY2_9PEZI</name>
<dbReference type="Proteomes" id="UP001583177">
    <property type="component" value="Unassembled WGS sequence"/>
</dbReference>
<evidence type="ECO:0000313" key="1">
    <source>
        <dbReference type="EMBL" id="KAL1857621.1"/>
    </source>
</evidence>
<keyword evidence="2" id="KW-1185">Reference proteome</keyword>
<accession>A0ABR3WAY2</accession>
<evidence type="ECO:0000313" key="2">
    <source>
        <dbReference type="Proteomes" id="UP001583177"/>
    </source>
</evidence>